<sequence length="78" mass="8869">SRCSRTMRTARSRTSAENLLDLFMAPFSQELEPPPNPGRFIQLSSKETFAFFVSCLILEGRHLFAPKPNLVIAERSKK</sequence>
<dbReference type="Proteomes" id="UP001139308">
    <property type="component" value="Unassembled WGS sequence"/>
</dbReference>
<dbReference type="RefSeq" id="WP_238468977.1">
    <property type="nucleotide sequence ID" value="NZ_JAKLJA010000088.1"/>
</dbReference>
<gene>
    <name evidence="1" type="ORF">L5014_37835</name>
</gene>
<dbReference type="AlphaFoldDB" id="A0A9X2A1I6"/>
<feature type="non-terminal residue" evidence="1">
    <location>
        <position position="1"/>
    </location>
</feature>
<dbReference type="EMBL" id="JAKLJA010000088">
    <property type="protein sequence ID" value="MCG5079009.1"/>
    <property type="molecule type" value="Genomic_DNA"/>
</dbReference>
<evidence type="ECO:0000313" key="1">
    <source>
        <dbReference type="EMBL" id="MCG5079009.1"/>
    </source>
</evidence>
<accession>A0A9X2A1I6</accession>
<evidence type="ECO:0000313" key="2">
    <source>
        <dbReference type="Proteomes" id="UP001139308"/>
    </source>
</evidence>
<reference evidence="1" key="1">
    <citation type="submission" date="2022-01" db="EMBL/GenBank/DDBJ databases">
        <title>Genome sequence and assembly of Parabukholderia sp. RG36.</title>
        <authorList>
            <person name="Chhetri G."/>
        </authorList>
    </citation>
    <scope>NUCLEOTIDE SEQUENCE</scope>
    <source>
        <strain evidence="1">RG36</strain>
    </source>
</reference>
<protein>
    <submittedName>
        <fullName evidence="1">Uncharacterized protein</fullName>
    </submittedName>
</protein>
<organism evidence="1 2">
    <name type="scientific">Paraburkholderia tagetis</name>
    <dbReference type="NCBI Taxonomy" id="2913261"/>
    <lineage>
        <taxon>Bacteria</taxon>
        <taxon>Pseudomonadati</taxon>
        <taxon>Pseudomonadota</taxon>
        <taxon>Betaproteobacteria</taxon>
        <taxon>Burkholderiales</taxon>
        <taxon>Burkholderiaceae</taxon>
        <taxon>Paraburkholderia</taxon>
    </lineage>
</organism>
<proteinExistence type="predicted"/>
<comment type="caution">
    <text evidence="1">The sequence shown here is derived from an EMBL/GenBank/DDBJ whole genome shotgun (WGS) entry which is preliminary data.</text>
</comment>
<keyword evidence="2" id="KW-1185">Reference proteome</keyword>
<name>A0A9X2A1I6_9BURK</name>